<feature type="domain" description="SusD-like N-terminal" evidence="7">
    <location>
        <begin position="76"/>
        <end position="225"/>
    </location>
</feature>
<gene>
    <name evidence="8" type="ORF">GCM10022218_11780</name>
</gene>
<comment type="subcellular location">
    <subcellularLocation>
        <location evidence="1">Cell outer membrane</location>
    </subcellularLocation>
</comment>
<evidence type="ECO:0000256" key="1">
    <source>
        <dbReference type="ARBA" id="ARBA00004442"/>
    </source>
</evidence>
<dbReference type="EMBL" id="BAAAZK010000002">
    <property type="protein sequence ID" value="GAA4171556.1"/>
    <property type="molecule type" value="Genomic_DNA"/>
</dbReference>
<keyword evidence="3" id="KW-0732">Signal</keyword>
<evidence type="ECO:0000313" key="8">
    <source>
        <dbReference type="EMBL" id="GAA4171556.1"/>
    </source>
</evidence>
<accession>A0ABP7ZW27</accession>
<dbReference type="SUPFAM" id="SSF48452">
    <property type="entry name" value="TPR-like"/>
    <property type="match status" value="1"/>
</dbReference>
<evidence type="ECO:0000259" key="7">
    <source>
        <dbReference type="Pfam" id="PF14322"/>
    </source>
</evidence>
<keyword evidence="4" id="KW-0472">Membrane</keyword>
<dbReference type="Gene3D" id="1.25.40.390">
    <property type="match status" value="1"/>
</dbReference>
<keyword evidence="5" id="KW-0998">Cell outer membrane</keyword>
<dbReference type="InterPro" id="IPR033985">
    <property type="entry name" value="SusD-like_N"/>
</dbReference>
<evidence type="ECO:0000313" key="9">
    <source>
        <dbReference type="Proteomes" id="UP001500167"/>
    </source>
</evidence>
<dbReference type="InterPro" id="IPR011990">
    <property type="entry name" value="TPR-like_helical_dom_sf"/>
</dbReference>
<evidence type="ECO:0000256" key="4">
    <source>
        <dbReference type="ARBA" id="ARBA00023136"/>
    </source>
</evidence>
<feature type="domain" description="RagB/SusD" evidence="6">
    <location>
        <begin position="347"/>
        <end position="475"/>
    </location>
</feature>
<evidence type="ECO:0000256" key="3">
    <source>
        <dbReference type="ARBA" id="ARBA00022729"/>
    </source>
</evidence>
<protein>
    <submittedName>
        <fullName evidence="8">RagB/SusD family nutrient uptake outer membrane protein</fullName>
    </submittedName>
</protein>
<sequence>MLVAGLTSSCNKQLDELRPHNVIFEDIQFERPEGYSKAVVGAYNLVAGGAVASSFNYNDMLIFLSEAKGNTIRALDAEVNKNTDVFDYINSSTKDRSHSYEFWRGSYTVLLHLNKILGHVKTGETNPEILQAKAEALFLRAYVYFNLVRLYGKPYYQSPSESLGVMLVLDDKNGPEFAPKRASVQQVYAQILNDLETAAPLLAQKKSNSYGSKYAAYALLSRVYLYMGGTVDNPVASANQKAAEYADKVIKEGGYQLLQDQAYVDYYKTNNINNKEDIFAVNIDYSQGLISNYFAMPVQIGYTGGLYRPSPYLLSLLETNDKRNSFYINNLTPGYPDDTRAVSKYMIRYLSLYTFSPFRYLRLAEMYLNRAEAYAKLNNAASALNDVNIIRRRAGLVALSGLEGKALLTEILKQRKLELAFEGHASYDEFRNGLPMTRNYKSGSSAELNISPTDKKVIMQIPEEEITANPNLVQN</sequence>
<name>A0ABP7ZW27_9SPHI</name>
<evidence type="ECO:0000256" key="5">
    <source>
        <dbReference type="ARBA" id="ARBA00023237"/>
    </source>
</evidence>
<evidence type="ECO:0000256" key="2">
    <source>
        <dbReference type="ARBA" id="ARBA00006275"/>
    </source>
</evidence>
<comment type="similarity">
    <text evidence="2">Belongs to the SusD family.</text>
</comment>
<dbReference type="InterPro" id="IPR012944">
    <property type="entry name" value="SusD_RagB_dom"/>
</dbReference>
<reference evidence="9" key="1">
    <citation type="journal article" date="2019" name="Int. J. Syst. Evol. Microbiol.">
        <title>The Global Catalogue of Microorganisms (GCM) 10K type strain sequencing project: providing services to taxonomists for standard genome sequencing and annotation.</title>
        <authorList>
            <consortium name="The Broad Institute Genomics Platform"/>
            <consortium name="The Broad Institute Genome Sequencing Center for Infectious Disease"/>
            <person name="Wu L."/>
            <person name="Ma J."/>
        </authorList>
    </citation>
    <scope>NUCLEOTIDE SEQUENCE [LARGE SCALE GENOMIC DNA]</scope>
    <source>
        <strain evidence="9">JCM 16722</strain>
    </source>
</reference>
<dbReference type="CDD" id="cd08977">
    <property type="entry name" value="SusD"/>
    <property type="match status" value="1"/>
</dbReference>
<dbReference type="Pfam" id="PF14322">
    <property type="entry name" value="SusD-like_3"/>
    <property type="match status" value="1"/>
</dbReference>
<dbReference type="Pfam" id="PF07980">
    <property type="entry name" value="SusD_RagB"/>
    <property type="match status" value="1"/>
</dbReference>
<comment type="caution">
    <text evidence="8">The sequence shown here is derived from an EMBL/GenBank/DDBJ whole genome shotgun (WGS) entry which is preliminary data.</text>
</comment>
<proteinExistence type="inferred from homology"/>
<keyword evidence="9" id="KW-1185">Reference proteome</keyword>
<organism evidence="8 9">
    <name type="scientific">Sphingobacterium ginsenosidimutans</name>
    <dbReference type="NCBI Taxonomy" id="687845"/>
    <lineage>
        <taxon>Bacteria</taxon>
        <taxon>Pseudomonadati</taxon>
        <taxon>Bacteroidota</taxon>
        <taxon>Sphingobacteriia</taxon>
        <taxon>Sphingobacteriales</taxon>
        <taxon>Sphingobacteriaceae</taxon>
        <taxon>Sphingobacterium</taxon>
    </lineage>
</organism>
<evidence type="ECO:0000259" key="6">
    <source>
        <dbReference type="Pfam" id="PF07980"/>
    </source>
</evidence>
<dbReference type="Proteomes" id="UP001500167">
    <property type="component" value="Unassembled WGS sequence"/>
</dbReference>